<dbReference type="EMBL" id="JACHMH010000001">
    <property type="protein sequence ID" value="MBB4678991.1"/>
    <property type="molecule type" value="Genomic_DNA"/>
</dbReference>
<dbReference type="GO" id="GO:0018578">
    <property type="term" value="F:protocatechuate 3,4-dioxygenase activity"/>
    <property type="evidence" value="ECO:0007669"/>
    <property type="project" value="UniProtKB-EC"/>
</dbReference>
<dbReference type="InterPro" id="IPR050770">
    <property type="entry name" value="Intradiol_RC_Dioxygenase"/>
</dbReference>
<keyword evidence="2 5" id="KW-0223">Dioxygenase</keyword>
<dbReference type="AlphaFoldDB" id="A0A7W7CFP6"/>
<dbReference type="NCBIfam" id="TIGR02423">
    <property type="entry name" value="protocat_alph"/>
    <property type="match status" value="1"/>
</dbReference>
<accession>A0A7W7CFP6</accession>
<dbReference type="Pfam" id="PF00775">
    <property type="entry name" value="Dioxygenase_C"/>
    <property type="match status" value="1"/>
</dbReference>
<evidence type="ECO:0000256" key="1">
    <source>
        <dbReference type="ARBA" id="ARBA00007825"/>
    </source>
</evidence>
<reference evidence="5 6" key="1">
    <citation type="submission" date="2020-08" db="EMBL/GenBank/DDBJ databases">
        <title>Sequencing the genomes of 1000 actinobacteria strains.</title>
        <authorList>
            <person name="Klenk H.-P."/>
        </authorList>
    </citation>
    <scope>NUCLEOTIDE SEQUENCE [LARGE SCALE GENOMIC DNA]</scope>
    <source>
        <strain evidence="5 6">DSM 44230</strain>
    </source>
</reference>
<name>A0A7W7CFP6_9PSEU</name>
<dbReference type="EC" id="1.13.11.3" evidence="5"/>
<dbReference type="GO" id="GO:0008199">
    <property type="term" value="F:ferric iron binding"/>
    <property type="evidence" value="ECO:0007669"/>
    <property type="project" value="InterPro"/>
</dbReference>
<gene>
    <name evidence="5" type="ORF">HNR67_005109</name>
</gene>
<evidence type="ECO:0000313" key="5">
    <source>
        <dbReference type="EMBL" id="MBB4678991.1"/>
    </source>
</evidence>
<comment type="caution">
    <text evidence="5">The sequence shown here is derived from an EMBL/GenBank/DDBJ whole genome shotgun (WGS) entry which is preliminary data.</text>
</comment>
<dbReference type="InterPro" id="IPR012786">
    <property type="entry name" value="Protocat_dOase_a"/>
</dbReference>
<dbReference type="PANTHER" id="PTHR33711:SF9">
    <property type="entry name" value="PROTOCATECHUATE 3,4-DIOXYGENASE ALPHA CHAIN"/>
    <property type="match status" value="1"/>
</dbReference>
<evidence type="ECO:0000256" key="3">
    <source>
        <dbReference type="ARBA" id="ARBA00023002"/>
    </source>
</evidence>
<dbReference type="SUPFAM" id="SSF49482">
    <property type="entry name" value="Aromatic compound dioxygenase"/>
    <property type="match status" value="1"/>
</dbReference>
<sequence>MSTPSQTVGPYLALGLEWTDGPDAVAPSMPDAVWLRGTVRDGAGEPVPDAVVETWQADADGRFNHPADPRGAVAVPGFRGFGRCTTNAEGDYGVRTVVPGAVPAEVGSTEQGQAQAPHIDISVLARGLLHRVVTRVYFPEHTDQHQSDPVLRTVPQDRRATLIAERTQDGYRFDIRLQGERETVFFDV</sequence>
<dbReference type="CDD" id="cd03463">
    <property type="entry name" value="3_4-PCD_alpha"/>
    <property type="match status" value="1"/>
</dbReference>
<feature type="domain" description="Intradiol ring-cleavage dioxygenases" evidence="4">
    <location>
        <begin position="33"/>
        <end position="179"/>
    </location>
</feature>
<organism evidence="5 6">
    <name type="scientific">Crossiella cryophila</name>
    <dbReference type="NCBI Taxonomy" id="43355"/>
    <lineage>
        <taxon>Bacteria</taxon>
        <taxon>Bacillati</taxon>
        <taxon>Actinomycetota</taxon>
        <taxon>Actinomycetes</taxon>
        <taxon>Pseudonocardiales</taxon>
        <taxon>Pseudonocardiaceae</taxon>
        <taxon>Crossiella</taxon>
    </lineage>
</organism>
<evidence type="ECO:0000313" key="6">
    <source>
        <dbReference type="Proteomes" id="UP000533598"/>
    </source>
</evidence>
<keyword evidence="6" id="KW-1185">Reference proteome</keyword>
<protein>
    <submittedName>
        <fullName evidence="5">Protocatechuate 3,4-dioxygenase alpha subunit</fullName>
        <ecNumber evidence="5">1.13.11.3</ecNumber>
    </submittedName>
</protein>
<dbReference type="Proteomes" id="UP000533598">
    <property type="component" value="Unassembled WGS sequence"/>
</dbReference>
<evidence type="ECO:0000259" key="4">
    <source>
        <dbReference type="Pfam" id="PF00775"/>
    </source>
</evidence>
<keyword evidence="3 5" id="KW-0560">Oxidoreductase</keyword>
<comment type="similarity">
    <text evidence="1">Belongs to the intradiol ring-cleavage dioxygenase family.</text>
</comment>
<proteinExistence type="inferred from homology"/>
<dbReference type="RefSeq" id="WP_185004792.1">
    <property type="nucleotide sequence ID" value="NZ_BAAAUI010000094.1"/>
</dbReference>
<dbReference type="Gene3D" id="2.60.130.10">
    <property type="entry name" value="Aromatic compound dioxygenase"/>
    <property type="match status" value="1"/>
</dbReference>
<evidence type="ECO:0000256" key="2">
    <source>
        <dbReference type="ARBA" id="ARBA00022964"/>
    </source>
</evidence>
<dbReference type="InterPro" id="IPR015889">
    <property type="entry name" value="Intradiol_dOase_core"/>
</dbReference>
<dbReference type="PANTHER" id="PTHR33711">
    <property type="entry name" value="DIOXYGENASE, PUTATIVE (AFU_ORTHOLOGUE AFUA_2G02910)-RELATED"/>
    <property type="match status" value="1"/>
</dbReference>
<dbReference type="InterPro" id="IPR000627">
    <property type="entry name" value="Intradiol_dOase_C"/>
</dbReference>